<comment type="caution">
    <text evidence="1">The sequence shown here is derived from an EMBL/GenBank/DDBJ whole genome shotgun (WGS) entry which is preliminary data.</text>
</comment>
<accession>A0A328DKQ4</accession>
<gene>
    <name evidence="1" type="ORF">DM860_006220</name>
</gene>
<protein>
    <submittedName>
        <fullName evidence="1">Uncharacterized protein</fullName>
    </submittedName>
</protein>
<sequence length="75" mass="8651">MMMVGDGSGRSYKEDDEKLWKIHSLEVSRAFSPRRGTHAEERGEQHLQYIVGGQYPTPYHPLRHSVPEKLSYGHV</sequence>
<dbReference type="AlphaFoldDB" id="A0A328DKQ4"/>
<proteinExistence type="predicted"/>
<reference evidence="1 2" key="1">
    <citation type="submission" date="2018-06" db="EMBL/GenBank/DDBJ databases">
        <title>The Genome of Cuscuta australis (Dodder) Provides Insight into the Evolution of Plant Parasitism.</title>
        <authorList>
            <person name="Liu H."/>
        </authorList>
    </citation>
    <scope>NUCLEOTIDE SEQUENCE [LARGE SCALE GENOMIC DNA]</scope>
    <source>
        <strain evidence="2">cv. Yunnan</strain>
        <tissue evidence="1">Vines</tissue>
    </source>
</reference>
<evidence type="ECO:0000313" key="1">
    <source>
        <dbReference type="EMBL" id="RAL46066.1"/>
    </source>
</evidence>
<evidence type="ECO:0000313" key="2">
    <source>
        <dbReference type="Proteomes" id="UP000249390"/>
    </source>
</evidence>
<keyword evidence="2" id="KW-1185">Reference proteome</keyword>
<dbReference type="Proteomes" id="UP000249390">
    <property type="component" value="Unassembled WGS sequence"/>
</dbReference>
<name>A0A328DKQ4_9ASTE</name>
<dbReference type="EMBL" id="NQVE01000125">
    <property type="protein sequence ID" value="RAL46066.1"/>
    <property type="molecule type" value="Genomic_DNA"/>
</dbReference>
<organism evidence="1 2">
    <name type="scientific">Cuscuta australis</name>
    <dbReference type="NCBI Taxonomy" id="267555"/>
    <lineage>
        <taxon>Eukaryota</taxon>
        <taxon>Viridiplantae</taxon>
        <taxon>Streptophyta</taxon>
        <taxon>Embryophyta</taxon>
        <taxon>Tracheophyta</taxon>
        <taxon>Spermatophyta</taxon>
        <taxon>Magnoliopsida</taxon>
        <taxon>eudicotyledons</taxon>
        <taxon>Gunneridae</taxon>
        <taxon>Pentapetalae</taxon>
        <taxon>asterids</taxon>
        <taxon>lamiids</taxon>
        <taxon>Solanales</taxon>
        <taxon>Convolvulaceae</taxon>
        <taxon>Cuscuteae</taxon>
        <taxon>Cuscuta</taxon>
        <taxon>Cuscuta subgen. Grammica</taxon>
        <taxon>Cuscuta sect. Cleistogrammica</taxon>
    </lineage>
</organism>